<organism evidence="2">
    <name type="scientific">uncultured Microcoleus sp</name>
    <dbReference type="NCBI Taxonomy" id="259945"/>
    <lineage>
        <taxon>Bacteria</taxon>
        <taxon>Bacillati</taxon>
        <taxon>Cyanobacteriota</taxon>
        <taxon>Cyanophyceae</taxon>
        <taxon>Oscillatoriophycideae</taxon>
        <taxon>Oscillatoriales</taxon>
        <taxon>Microcoleaceae</taxon>
        <taxon>Microcoleus</taxon>
        <taxon>environmental samples</taxon>
    </lineage>
</organism>
<feature type="transmembrane region" description="Helical" evidence="1">
    <location>
        <begin position="50"/>
        <end position="70"/>
    </location>
</feature>
<keyword evidence="1" id="KW-0812">Transmembrane</keyword>
<evidence type="ECO:0000313" key="2">
    <source>
        <dbReference type="EMBL" id="CAA9332349.1"/>
    </source>
</evidence>
<proteinExistence type="predicted"/>
<name>A0A6J4LH01_9CYAN</name>
<protein>
    <submittedName>
        <fullName evidence="2">Uncharacterized protein</fullName>
    </submittedName>
</protein>
<keyword evidence="1" id="KW-0472">Membrane</keyword>
<dbReference type="EMBL" id="CADCTZ010000318">
    <property type="protein sequence ID" value="CAA9332349.1"/>
    <property type="molecule type" value="Genomic_DNA"/>
</dbReference>
<sequence length="78" mass="8487">MLNQRQILGSLGSLGIMLGIASGVRANQISTHPAKSTAQFRHIEQPLSLKIGVTAGGLTLIGLELWWFLFSKKQAKTR</sequence>
<reference evidence="2" key="1">
    <citation type="submission" date="2020-02" db="EMBL/GenBank/DDBJ databases">
        <authorList>
            <person name="Meier V. D."/>
        </authorList>
    </citation>
    <scope>NUCLEOTIDE SEQUENCE</scope>
    <source>
        <strain evidence="2">AVDCRST_MAG84</strain>
    </source>
</reference>
<accession>A0A6J4LH01</accession>
<gene>
    <name evidence="2" type="ORF">AVDCRST_MAG84-1929</name>
</gene>
<keyword evidence="1" id="KW-1133">Transmembrane helix</keyword>
<evidence type="ECO:0000256" key="1">
    <source>
        <dbReference type="SAM" id="Phobius"/>
    </source>
</evidence>
<dbReference type="AlphaFoldDB" id="A0A6J4LH01"/>